<accession>A0A0V0QFX4</accession>
<dbReference type="InParanoid" id="A0A0V0QFX4"/>
<dbReference type="SMART" id="SM00698">
    <property type="entry name" value="MORN"/>
    <property type="match status" value="2"/>
</dbReference>
<dbReference type="SUPFAM" id="SSF82185">
    <property type="entry name" value="Histone H3 K4-specific methyltransferase SET7/9 N-terminal domain"/>
    <property type="match status" value="1"/>
</dbReference>
<feature type="region of interest" description="Disordered" evidence="2">
    <location>
        <begin position="281"/>
        <end position="331"/>
    </location>
</feature>
<evidence type="ECO:0000256" key="1">
    <source>
        <dbReference type="ARBA" id="ARBA00022737"/>
    </source>
</evidence>
<reference evidence="3 4" key="1">
    <citation type="journal article" date="2015" name="Sci. Rep.">
        <title>Genome of the facultative scuticociliatosis pathogen Pseudocohnilembus persalinus provides insight into its virulence through horizontal gene transfer.</title>
        <authorList>
            <person name="Xiong J."/>
            <person name="Wang G."/>
            <person name="Cheng J."/>
            <person name="Tian M."/>
            <person name="Pan X."/>
            <person name="Warren A."/>
            <person name="Jiang C."/>
            <person name="Yuan D."/>
            <person name="Miao W."/>
        </authorList>
    </citation>
    <scope>NUCLEOTIDE SEQUENCE [LARGE SCALE GENOMIC DNA]</scope>
    <source>
        <strain evidence="3">36N120E</strain>
    </source>
</reference>
<dbReference type="EMBL" id="LDAU01000177">
    <property type="protein sequence ID" value="KRX01099.1"/>
    <property type="molecule type" value="Genomic_DNA"/>
</dbReference>
<evidence type="ECO:0000313" key="3">
    <source>
        <dbReference type="EMBL" id="KRX01099.1"/>
    </source>
</evidence>
<feature type="compositionally biased region" description="Low complexity" evidence="2">
    <location>
        <begin position="285"/>
        <end position="331"/>
    </location>
</feature>
<dbReference type="OrthoDB" id="286230at2759"/>
<protein>
    <recommendedName>
        <fullName evidence="5">MORN motif</fullName>
    </recommendedName>
</protein>
<keyword evidence="1" id="KW-0677">Repeat</keyword>
<gene>
    <name evidence="3" type="ORF">PPERSA_12379</name>
</gene>
<comment type="caution">
    <text evidence="3">The sequence shown here is derived from an EMBL/GenBank/DDBJ whole genome shotgun (WGS) entry which is preliminary data.</text>
</comment>
<dbReference type="Gene3D" id="2.20.110.10">
    <property type="entry name" value="Histone H3 K4-specific methyltransferase SET7/9 N-terminal domain"/>
    <property type="match status" value="1"/>
</dbReference>
<name>A0A0V0QFX4_PSEPJ</name>
<dbReference type="Proteomes" id="UP000054937">
    <property type="component" value="Unassembled WGS sequence"/>
</dbReference>
<dbReference type="InterPro" id="IPR003409">
    <property type="entry name" value="MORN"/>
</dbReference>
<feature type="region of interest" description="Disordered" evidence="2">
    <location>
        <begin position="224"/>
        <end position="268"/>
    </location>
</feature>
<proteinExistence type="predicted"/>
<evidence type="ECO:0008006" key="5">
    <source>
        <dbReference type="Google" id="ProtNLM"/>
    </source>
</evidence>
<organism evidence="3 4">
    <name type="scientific">Pseudocohnilembus persalinus</name>
    <name type="common">Ciliate</name>
    <dbReference type="NCBI Taxonomy" id="266149"/>
    <lineage>
        <taxon>Eukaryota</taxon>
        <taxon>Sar</taxon>
        <taxon>Alveolata</taxon>
        <taxon>Ciliophora</taxon>
        <taxon>Intramacronucleata</taxon>
        <taxon>Oligohymenophorea</taxon>
        <taxon>Scuticociliatia</taxon>
        <taxon>Philasterida</taxon>
        <taxon>Pseudocohnilembidae</taxon>
        <taxon>Pseudocohnilembus</taxon>
    </lineage>
</organism>
<dbReference type="AlphaFoldDB" id="A0A0V0QFX4"/>
<evidence type="ECO:0000313" key="4">
    <source>
        <dbReference type="Proteomes" id="UP000054937"/>
    </source>
</evidence>
<evidence type="ECO:0000256" key="2">
    <source>
        <dbReference type="SAM" id="MobiDB-lite"/>
    </source>
</evidence>
<feature type="compositionally biased region" description="Low complexity" evidence="2">
    <location>
        <begin position="224"/>
        <end position="241"/>
    </location>
</feature>
<feature type="compositionally biased region" description="Polar residues" evidence="2">
    <location>
        <begin position="242"/>
        <end position="268"/>
    </location>
</feature>
<sequence length="445" mass="51548">MDDISKLLSRQQITNYDIKNMDLSPLYNLSDSQSNQFTFMNKRFFELTLKNQQFKNLNHSNDKKVDTQMGKNQTIKLHIYARFDDDIDDLYDFLQDYDKQIKKIKKKELTNSQYLISEEREKNNSDHLLEFLISLRKQKEEKSIQFQSLQEVGEDLIQKDSKLSSSYRNKKSPSILLSSPILGYDNINADQFSEKLKQLTNQSQNQYQNKSDSEIKISCFQTNNNDQLKNNTNNSKIPNKNHTSQNNSNSLENITKKQSTSDSQLTQSNKVQFINPVTNLHSKINSSSTDSNQNNQAQIQNQQQNQYNNQQNTNNYNLNQDIENNNSNIENNNNQQVSIKIQDDETKYNNQQISIKIQDDETKYGEEVLEQQESQILDLQESNSTYSGNLWKGLPTGQGSQFFIDTGITYKGEFKMGKKHGKGYIVNSNLDMVQCEFINGQLVGI</sequence>
<keyword evidence="4" id="KW-1185">Reference proteome</keyword>